<evidence type="ECO:0000313" key="1">
    <source>
        <dbReference type="EMBL" id="KAF3605456.1"/>
    </source>
</evidence>
<protein>
    <submittedName>
        <fullName evidence="1">Uncharacterized protein</fullName>
    </submittedName>
</protein>
<dbReference type="InterPro" id="IPR043131">
    <property type="entry name" value="BCAT-like_N"/>
</dbReference>
<comment type="caution">
    <text evidence="1">The sequence shown here is derived from an EMBL/GenBank/DDBJ whole genome shotgun (WGS) entry which is preliminary data.</text>
</comment>
<name>A0ABQ7EPU5_BRACR</name>
<dbReference type="Gene3D" id="3.30.470.10">
    <property type="match status" value="1"/>
</dbReference>
<sequence length="155" mass="17337">MITRRIAPPLRRFSAPVNRLTSASLPGRQNKVSHFTGISNPCLTVQTEISSVVLPFIFIPRPNRFQGDAREMIPNFITEGGASHLVTDFSLLREIRSCRDEVPPPGKGSLYNRLFLMGTEAVLDLALAPEYTFLAYLCFSCGNYFKVVQAWLVDT</sequence>
<dbReference type="EMBL" id="QGKV02000297">
    <property type="protein sequence ID" value="KAF3605456.1"/>
    <property type="molecule type" value="Genomic_DNA"/>
</dbReference>
<keyword evidence="2" id="KW-1185">Reference proteome</keyword>
<reference evidence="1 2" key="1">
    <citation type="journal article" date="2020" name="BMC Genomics">
        <title>Intraspecific diversification of the crop wild relative Brassica cretica Lam. using demographic model selection.</title>
        <authorList>
            <person name="Kioukis A."/>
            <person name="Michalopoulou V.A."/>
            <person name="Briers L."/>
            <person name="Pirintsos S."/>
            <person name="Studholme D.J."/>
            <person name="Pavlidis P."/>
            <person name="Sarris P.F."/>
        </authorList>
    </citation>
    <scope>NUCLEOTIDE SEQUENCE [LARGE SCALE GENOMIC DNA]</scope>
    <source>
        <strain evidence="2">cv. PFS-1207/04</strain>
    </source>
</reference>
<organism evidence="1 2">
    <name type="scientific">Brassica cretica</name>
    <name type="common">Mustard</name>
    <dbReference type="NCBI Taxonomy" id="69181"/>
    <lineage>
        <taxon>Eukaryota</taxon>
        <taxon>Viridiplantae</taxon>
        <taxon>Streptophyta</taxon>
        <taxon>Embryophyta</taxon>
        <taxon>Tracheophyta</taxon>
        <taxon>Spermatophyta</taxon>
        <taxon>Magnoliopsida</taxon>
        <taxon>eudicotyledons</taxon>
        <taxon>Gunneridae</taxon>
        <taxon>Pentapetalae</taxon>
        <taxon>rosids</taxon>
        <taxon>malvids</taxon>
        <taxon>Brassicales</taxon>
        <taxon>Brassicaceae</taxon>
        <taxon>Brassiceae</taxon>
        <taxon>Brassica</taxon>
    </lineage>
</organism>
<accession>A0ABQ7EPU5</accession>
<gene>
    <name evidence="1" type="ORF">DY000_02045237</name>
</gene>
<evidence type="ECO:0000313" key="2">
    <source>
        <dbReference type="Proteomes" id="UP000266723"/>
    </source>
</evidence>
<proteinExistence type="predicted"/>
<dbReference type="Proteomes" id="UP000266723">
    <property type="component" value="Unassembled WGS sequence"/>
</dbReference>